<dbReference type="RefSeq" id="XP_002424640.1">
    <property type="nucleotide sequence ID" value="XM_002424595.1"/>
</dbReference>
<evidence type="ECO:0000313" key="3">
    <source>
        <dbReference type="EnsemblMetazoa" id="PHUM140580-PA"/>
    </source>
</evidence>
<organism>
    <name type="scientific">Pediculus humanus subsp. corporis</name>
    <name type="common">Body louse</name>
    <dbReference type="NCBI Taxonomy" id="121224"/>
    <lineage>
        <taxon>Eukaryota</taxon>
        <taxon>Metazoa</taxon>
        <taxon>Ecdysozoa</taxon>
        <taxon>Arthropoda</taxon>
        <taxon>Hexapoda</taxon>
        <taxon>Insecta</taxon>
        <taxon>Pterygota</taxon>
        <taxon>Neoptera</taxon>
        <taxon>Paraneoptera</taxon>
        <taxon>Psocodea</taxon>
        <taxon>Troctomorpha</taxon>
        <taxon>Phthiraptera</taxon>
        <taxon>Anoplura</taxon>
        <taxon>Pediculidae</taxon>
        <taxon>Pediculus</taxon>
    </lineage>
</organism>
<proteinExistence type="predicted"/>
<evidence type="ECO:0000313" key="2">
    <source>
        <dbReference type="EMBL" id="EEB11902.1"/>
    </source>
</evidence>
<evidence type="ECO:0000313" key="4">
    <source>
        <dbReference type="Proteomes" id="UP000009046"/>
    </source>
</evidence>
<dbReference type="Gene3D" id="2.10.70.10">
    <property type="entry name" value="Complement Module, domain 1"/>
    <property type="match status" value="1"/>
</dbReference>
<dbReference type="CTD" id="8239449"/>
<dbReference type="VEuPathDB" id="VectorBase:PHUM140580"/>
<evidence type="ECO:0000256" key="1">
    <source>
        <dbReference type="ARBA" id="ARBA00023157"/>
    </source>
</evidence>
<gene>
    <name evidence="3" type="primary">8239449</name>
    <name evidence="2" type="ORF">Phum_PHUM140580</name>
</gene>
<dbReference type="AlphaFoldDB" id="E0VEU6"/>
<dbReference type="Proteomes" id="UP000009046">
    <property type="component" value="Unassembled WGS sequence"/>
</dbReference>
<dbReference type="EMBL" id="DS235099">
    <property type="protein sequence ID" value="EEB11902.1"/>
    <property type="molecule type" value="Genomic_DNA"/>
</dbReference>
<reference evidence="2" key="2">
    <citation type="submission" date="2007-04" db="EMBL/GenBank/DDBJ databases">
        <title>The genome of the human body louse.</title>
        <authorList>
            <consortium name="The Human Body Louse Genome Consortium"/>
            <person name="Kirkness E."/>
            <person name="Walenz B."/>
            <person name="Hass B."/>
            <person name="Bruggner R."/>
            <person name="Strausberg R."/>
        </authorList>
    </citation>
    <scope>NUCLEOTIDE SEQUENCE</scope>
    <source>
        <strain evidence="2">USDA</strain>
    </source>
</reference>
<sequence>MKESKTTTAKEQEGLCQTECPPDGIVFAKKGNDYVILPPPCPSNKWNHLTGPEPGSIIHEGLHTITGTIGDDVKKKTCKNYYQVLVRRCASLKAHEKDTTIKCSKNYVWGSNCTVICGKEKESIGSTQLQCMDDLTWSNPMPKLEYGEG</sequence>
<evidence type="ECO:0008006" key="5">
    <source>
        <dbReference type="Google" id="ProtNLM"/>
    </source>
</evidence>
<dbReference type="KEGG" id="phu:Phum_PHUM140580"/>
<keyword evidence="1" id="KW-1015">Disulfide bond</keyword>
<dbReference type="EnsemblMetazoa" id="PHUM140580-RA">
    <property type="protein sequence ID" value="PHUM140580-PA"/>
    <property type="gene ID" value="PHUM140580"/>
</dbReference>
<dbReference type="InterPro" id="IPR000436">
    <property type="entry name" value="Sushi_SCR_CCP_dom"/>
</dbReference>
<reference evidence="3" key="3">
    <citation type="submission" date="2021-02" db="UniProtKB">
        <authorList>
            <consortium name="EnsemblMetazoa"/>
        </authorList>
    </citation>
    <scope>IDENTIFICATION</scope>
    <source>
        <strain evidence="3">USDA</strain>
    </source>
</reference>
<dbReference type="InParanoid" id="E0VEU6"/>
<keyword evidence="4" id="KW-1185">Reference proteome</keyword>
<reference evidence="2" key="1">
    <citation type="submission" date="2007-04" db="EMBL/GenBank/DDBJ databases">
        <title>Annotation of Pediculus humanus corporis strain USDA.</title>
        <authorList>
            <person name="Kirkness E."/>
            <person name="Hannick L."/>
            <person name="Hass B."/>
            <person name="Bruggner R."/>
            <person name="Lawson D."/>
            <person name="Bidwell S."/>
            <person name="Joardar V."/>
            <person name="Caler E."/>
            <person name="Walenz B."/>
            <person name="Inman J."/>
            <person name="Schobel S."/>
            <person name="Galinsky K."/>
            <person name="Amedeo P."/>
            <person name="Strausberg R."/>
        </authorList>
    </citation>
    <scope>NUCLEOTIDE SEQUENCE</scope>
    <source>
        <strain evidence="2">USDA</strain>
    </source>
</reference>
<dbReference type="CDD" id="cd00033">
    <property type="entry name" value="CCP"/>
    <property type="match status" value="1"/>
</dbReference>
<name>E0VEU6_PEDHC</name>
<accession>E0VEU6</accession>
<dbReference type="OrthoDB" id="6413286at2759"/>
<dbReference type="InterPro" id="IPR035976">
    <property type="entry name" value="Sushi/SCR/CCP_sf"/>
</dbReference>
<dbReference type="HOGENOM" id="CLU_1751912_0_0_1"/>
<dbReference type="SUPFAM" id="SSF57535">
    <property type="entry name" value="Complement control module/SCR domain"/>
    <property type="match status" value="1"/>
</dbReference>
<dbReference type="EMBL" id="AAZO01001619">
    <property type="status" value="NOT_ANNOTATED_CDS"/>
    <property type="molecule type" value="Genomic_DNA"/>
</dbReference>
<protein>
    <recommendedName>
        <fullName evidence="5">Sushi domain-containing protein</fullName>
    </recommendedName>
</protein>
<dbReference type="GeneID" id="8239449"/>